<dbReference type="InterPro" id="IPR018633">
    <property type="entry name" value="DUF2357"/>
</dbReference>
<dbReference type="Proteomes" id="UP000031866">
    <property type="component" value="Chromosome"/>
</dbReference>
<organism evidence="2 3">
    <name type="scientific">Clostridium beijerinckii</name>
    <name type="common">Clostridium MP</name>
    <dbReference type="NCBI Taxonomy" id="1520"/>
    <lineage>
        <taxon>Bacteria</taxon>
        <taxon>Bacillati</taxon>
        <taxon>Bacillota</taxon>
        <taxon>Clostridia</taxon>
        <taxon>Eubacteriales</taxon>
        <taxon>Clostridiaceae</taxon>
        <taxon>Clostridium</taxon>
    </lineage>
</organism>
<dbReference type="AlphaFoldDB" id="A0A0B5QAL6"/>
<protein>
    <recommendedName>
        <fullName evidence="1">DUF2357 domain-containing protein</fullName>
    </recommendedName>
</protein>
<reference evidence="3" key="1">
    <citation type="submission" date="2014-12" db="EMBL/GenBank/DDBJ databases">
        <title>Genome sequence of Clostridium beijerinckii strain 59B.</title>
        <authorList>
            <person name="Little G.T."/>
            <person name="Minton N.P."/>
        </authorList>
    </citation>
    <scope>NUCLEOTIDE SEQUENCE [LARGE SCALE GENOMIC DNA]</scope>
    <source>
        <strain evidence="3">59B</strain>
    </source>
</reference>
<accession>A0A0B5QAL6</accession>
<name>A0A0B5QAL6_CLOBE</name>
<dbReference type="REBASE" id="102819">
    <property type="entry name" value="Cbe59BMcrBP"/>
</dbReference>
<gene>
    <name evidence="2" type="ORF">LF65_02681</name>
</gene>
<evidence type="ECO:0000313" key="2">
    <source>
        <dbReference type="EMBL" id="AJG99254.1"/>
    </source>
</evidence>
<proteinExistence type="predicted"/>
<sequence length="806" mass="94626">MDSQPSGNNNELLSIETSNIIFVLKGERYGISDEAILRINTFNKDPIESDIEYIKGLFLKEYSNYEIIIQSKNDADVEFYHQNINIRNKVTSITSKSKNLSGVINFKGDIGATDFVVKVNNKIELEIILEVYPTKISYKEDYKAILKDVNEEIYNLAYGFLARTYLSSEINNKSNNNDSEFYSILNYVFNKLKKSIDIILYNPYHELQKDSRVVKYHRIRNAPNETIKYLEKRPYLMEKINGTYLPKEALITNKTVTTNTKENRFLKFMLLKIIDKIDKFLLKLKTLNNNDKEILERLNSFKREINKRINTSILRNIPCEYNEANLSLVFSMGNGYKEVYKYYLMLQKGLSINSNIFSLSMKELSLLYEYWCFIKINSLLKKKYKLVSSDILKINKDGITVSLVKGVESSFTYYNQQTNEKFKVYYNSRRSSKTVSQKPDNILSMHKDSSIKSYEFIFDAKYKIDTSPEYIQAYGSVGPKEEDINTMHRYRDAIVYDYNKDKLLERKDKIKNPVRAINNCIFGAFVLFPYDNEEEFKNHKFYKSIEQVNIGAIPFLPSTTNLMEDFLDEIIDESSYSSYERAIEPVGKEDYLKDEYFDKREVLIGSLKGREQLEASIKYNFYHIPKNKVNLAKNNIKYIALYQSKNKFGDDAGILWYGKIKNIDIVKRSEIHELPKADDTLYYKFEIEEWYKLQNKIEISNQSIRNFIYTTLYLLHNSKKVAQLCIKTKDEFRPFMELNRRYSEISIDTDNGIDDESKIKAFNIDDVKIIVDDENIMSIIGETVVKVSKEEFLKRPVKCIKALLRR</sequence>
<dbReference type="EMBL" id="CP010086">
    <property type="protein sequence ID" value="AJG99254.1"/>
    <property type="molecule type" value="Genomic_DNA"/>
</dbReference>
<dbReference type="RefSeq" id="WP_041896618.1">
    <property type="nucleotide sequence ID" value="NZ_CP010086.2"/>
</dbReference>
<dbReference type="STRING" id="1520.LF65_02681"/>
<dbReference type="InterPro" id="IPR007505">
    <property type="entry name" value="PDDEXK_7"/>
</dbReference>
<feature type="domain" description="DUF2357" evidence="1">
    <location>
        <begin position="102"/>
        <end position="343"/>
    </location>
</feature>
<dbReference type="Pfam" id="PF09823">
    <property type="entry name" value="DUF2357"/>
    <property type="match status" value="1"/>
</dbReference>
<evidence type="ECO:0000313" key="3">
    <source>
        <dbReference type="Proteomes" id="UP000031866"/>
    </source>
</evidence>
<dbReference type="OrthoDB" id="11970at2"/>
<evidence type="ECO:0000259" key="1">
    <source>
        <dbReference type="Pfam" id="PF09823"/>
    </source>
</evidence>
<dbReference type="Pfam" id="PF04411">
    <property type="entry name" value="PDDEXK_7"/>
    <property type="match status" value="1"/>
</dbReference>
<dbReference type="KEGG" id="cbei:LF65_02681"/>